<name>A0AAD6RZV3_9AGAR</name>
<organism evidence="1 2">
    <name type="scientific">Mycena alexandri</name>
    <dbReference type="NCBI Taxonomy" id="1745969"/>
    <lineage>
        <taxon>Eukaryota</taxon>
        <taxon>Fungi</taxon>
        <taxon>Dikarya</taxon>
        <taxon>Basidiomycota</taxon>
        <taxon>Agaricomycotina</taxon>
        <taxon>Agaricomycetes</taxon>
        <taxon>Agaricomycetidae</taxon>
        <taxon>Agaricales</taxon>
        <taxon>Marasmiineae</taxon>
        <taxon>Mycenaceae</taxon>
        <taxon>Mycena</taxon>
    </lineage>
</organism>
<protein>
    <submittedName>
        <fullName evidence="1">Uncharacterized protein</fullName>
    </submittedName>
</protein>
<keyword evidence="2" id="KW-1185">Reference proteome</keyword>
<proteinExistence type="predicted"/>
<dbReference type="EMBL" id="JARJCM010000363">
    <property type="protein sequence ID" value="KAJ7018047.1"/>
    <property type="molecule type" value="Genomic_DNA"/>
</dbReference>
<dbReference type="AlphaFoldDB" id="A0AAD6RZV3"/>
<dbReference type="Proteomes" id="UP001218188">
    <property type="component" value="Unassembled WGS sequence"/>
</dbReference>
<reference evidence="1" key="1">
    <citation type="submission" date="2023-03" db="EMBL/GenBank/DDBJ databases">
        <title>Massive genome expansion in bonnet fungi (Mycena s.s.) driven by repeated elements and novel gene families across ecological guilds.</title>
        <authorList>
            <consortium name="Lawrence Berkeley National Laboratory"/>
            <person name="Harder C.B."/>
            <person name="Miyauchi S."/>
            <person name="Viragh M."/>
            <person name="Kuo A."/>
            <person name="Thoen E."/>
            <person name="Andreopoulos B."/>
            <person name="Lu D."/>
            <person name="Skrede I."/>
            <person name="Drula E."/>
            <person name="Henrissat B."/>
            <person name="Morin E."/>
            <person name="Kohler A."/>
            <person name="Barry K."/>
            <person name="LaButti K."/>
            <person name="Morin E."/>
            <person name="Salamov A."/>
            <person name="Lipzen A."/>
            <person name="Mereny Z."/>
            <person name="Hegedus B."/>
            <person name="Baldrian P."/>
            <person name="Stursova M."/>
            <person name="Weitz H."/>
            <person name="Taylor A."/>
            <person name="Grigoriev I.V."/>
            <person name="Nagy L.G."/>
            <person name="Martin F."/>
            <person name="Kauserud H."/>
        </authorList>
    </citation>
    <scope>NUCLEOTIDE SEQUENCE</scope>
    <source>
        <strain evidence="1">CBHHK200</strain>
    </source>
</reference>
<evidence type="ECO:0000313" key="2">
    <source>
        <dbReference type="Proteomes" id="UP001218188"/>
    </source>
</evidence>
<gene>
    <name evidence="1" type="ORF">C8F04DRAFT_1278323</name>
</gene>
<accession>A0AAD6RZV3</accession>
<sequence length="105" mass="11296">MTAASGTGFPTTAHVFFCAAAAPAPLEPMGWCWVVVQVTSTFMTGQPVQRFYEAAQIPHSSNVHMALTLELGPVLFLFESSRPIHAAVLQLSYGGYGPCELSFFV</sequence>
<evidence type="ECO:0000313" key="1">
    <source>
        <dbReference type="EMBL" id="KAJ7018047.1"/>
    </source>
</evidence>
<comment type="caution">
    <text evidence="1">The sequence shown here is derived from an EMBL/GenBank/DDBJ whole genome shotgun (WGS) entry which is preliminary data.</text>
</comment>